<dbReference type="Pfam" id="PF00067">
    <property type="entry name" value="p450"/>
    <property type="match status" value="1"/>
</dbReference>
<dbReference type="SUPFAM" id="SSF48264">
    <property type="entry name" value="Cytochrome P450"/>
    <property type="match status" value="1"/>
</dbReference>
<keyword evidence="4" id="KW-0560">Oxidoreductase</keyword>
<evidence type="ECO:0000256" key="2">
    <source>
        <dbReference type="ARBA" id="ARBA00022617"/>
    </source>
</evidence>
<dbReference type="Gene3D" id="1.10.630.10">
    <property type="entry name" value="Cytochrome P450"/>
    <property type="match status" value="1"/>
</dbReference>
<reference evidence="8 9" key="1">
    <citation type="submission" date="2024-09" db="EMBL/GenBank/DDBJ databases">
        <authorList>
            <person name="Sun Q."/>
            <person name="Mori K."/>
        </authorList>
    </citation>
    <scope>NUCLEOTIDE SEQUENCE [LARGE SCALE GENOMIC DNA]</scope>
    <source>
        <strain evidence="8 9">JCM 4362</strain>
    </source>
</reference>
<dbReference type="EMBL" id="JBHMCR010000001">
    <property type="protein sequence ID" value="MFB9518557.1"/>
    <property type="molecule type" value="Genomic_DNA"/>
</dbReference>
<keyword evidence="6" id="KW-0503">Monooxygenase</keyword>
<organism evidence="8 9">
    <name type="scientific">Streptomyces cremeus</name>
    <dbReference type="NCBI Taxonomy" id="66881"/>
    <lineage>
        <taxon>Bacteria</taxon>
        <taxon>Bacillati</taxon>
        <taxon>Actinomycetota</taxon>
        <taxon>Actinomycetes</taxon>
        <taxon>Kitasatosporales</taxon>
        <taxon>Streptomycetaceae</taxon>
        <taxon>Streptomyces</taxon>
    </lineage>
</organism>
<name>A0ABV5P5S4_STRCM</name>
<dbReference type="InterPro" id="IPR036396">
    <property type="entry name" value="Cyt_P450_sf"/>
</dbReference>
<comment type="caution">
    <text evidence="8">The sequence shown here is derived from an EMBL/GenBank/DDBJ whole genome shotgun (WGS) entry which is preliminary data.</text>
</comment>
<dbReference type="PRINTS" id="PR00385">
    <property type="entry name" value="P450"/>
</dbReference>
<evidence type="ECO:0000256" key="6">
    <source>
        <dbReference type="ARBA" id="ARBA00023033"/>
    </source>
</evidence>
<evidence type="ECO:0000313" key="8">
    <source>
        <dbReference type="EMBL" id="MFB9518557.1"/>
    </source>
</evidence>
<sequence>MRDPQSIPTAPHAWPLIGHLGSLVRAPLAFMRSLPAHGELVRIRMGPVQVVVICDPGLTRQALVEDRVFDKGGPFWDRGREVLGDGLASCPHGAHRRLRRLAQPAFHPDRLPGYARTMTARTEEVTSSWTPGQVLDVPTEMMTITSRVTASALFSDSLPAAELGQLVSDVKTITHGVFQRMFLFPPLDRLPTPGNRAYLRARTRLRHACELIIAERRADDTDHGDLLSALLAARDPEDGDRGLSDAEISDTIAAFLVAGTETTASVLAWALDLLARHPEIEQRLHAEVDTVLHGAPATHTDLPRLELTERVITETLRLYSPAWFVTRTVTENTHLGRHPLPAGTNIAYSPYLIHRRSDLHTDPETFAPDRWDPKRPPPPRYALIPFATGARKCIGDAFAMTEATLALATITARWSLKHLPGRQQVHPAPAAGLAPRDLQMQTTPRGDFGSAVNQV</sequence>
<evidence type="ECO:0000256" key="5">
    <source>
        <dbReference type="ARBA" id="ARBA00023004"/>
    </source>
</evidence>
<evidence type="ECO:0000256" key="1">
    <source>
        <dbReference type="ARBA" id="ARBA00010617"/>
    </source>
</evidence>
<evidence type="ECO:0000313" key="9">
    <source>
        <dbReference type="Proteomes" id="UP001589718"/>
    </source>
</evidence>
<comment type="similarity">
    <text evidence="1">Belongs to the cytochrome P450 family.</text>
</comment>
<keyword evidence="2" id="KW-0349">Heme</keyword>
<protein>
    <submittedName>
        <fullName evidence="8">Cytochrome P450</fullName>
    </submittedName>
</protein>
<dbReference type="InterPro" id="IPR001128">
    <property type="entry name" value="Cyt_P450"/>
</dbReference>
<evidence type="ECO:0000256" key="7">
    <source>
        <dbReference type="SAM" id="MobiDB-lite"/>
    </source>
</evidence>
<dbReference type="Proteomes" id="UP001589718">
    <property type="component" value="Unassembled WGS sequence"/>
</dbReference>
<dbReference type="PANTHER" id="PTHR24291">
    <property type="entry name" value="CYTOCHROME P450 FAMILY 4"/>
    <property type="match status" value="1"/>
</dbReference>
<dbReference type="InterPro" id="IPR002401">
    <property type="entry name" value="Cyt_P450_E_grp-I"/>
</dbReference>
<gene>
    <name evidence="8" type="ORF">ACFFTU_01120</name>
</gene>
<dbReference type="InterPro" id="IPR050196">
    <property type="entry name" value="Cytochrome_P450_Monoox"/>
</dbReference>
<dbReference type="CDD" id="cd11049">
    <property type="entry name" value="CYP170A1-like"/>
    <property type="match status" value="1"/>
</dbReference>
<evidence type="ECO:0000256" key="3">
    <source>
        <dbReference type="ARBA" id="ARBA00022723"/>
    </source>
</evidence>
<keyword evidence="5" id="KW-0408">Iron</keyword>
<evidence type="ECO:0000256" key="4">
    <source>
        <dbReference type="ARBA" id="ARBA00023002"/>
    </source>
</evidence>
<dbReference type="PANTHER" id="PTHR24291:SF50">
    <property type="entry name" value="BIFUNCTIONAL ALBAFLAVENONE MONOOXYGENASE_TERPENE SYNTHASE"/>
    <property type="match status" value="1"/>
</dbReference>
<accession>A0ABV5P5S4</accession>
<feature type="region of interest" description="Disordered" evidence="7">
    <location>
        <begin position="425"/>
        <end position="455"/>
    </location>
</feature>
<keyword evidence="9" id="KW-1185">Reference proteome</keyword>
<dbReference type="RefSeq" id="WP_345219297.1">
    <property type="nucleotide sequence ID" value="NZ_BAAAXE010000002.1"/>
</dbReference>
<keyword evidence="3" id="KW-0479">Metal-binding</keyword>
<proteinExistence type="inferred from homology"/>
<dbReference type="PRINTS" id="PR00463">
    <property type="entry name" value="EP450I"/>
</dbReference>